<protein>
    <submittedName>
        <fullName evidence="1">Uncharacterized protein</fullName>
    </submittedName>
</protein>
<proteinExistence type="predicted"/>
<dbReference type="EMBL" id="BTPU01000050">
    <property type="protein sequence ID" value="GMQ63654.1"/>
    <property type="molecule type" value="Genomic_DNA"/>
</dbReference>
<comment type="caution">
    <text evidence="1">The sequence shown here is derived from an EMBL/GenBank/DDBJ whole genome shotgun (WGS) entry which is preliminary data.</text>
</comment>
<keyword evidence="2" id="KW-1185">Reference proteome</keyword>
<reference evidence="1" key="1">
    <citation type="submission" date="2023-09" db="EMBL/GenBank/DDBJ databases">
        <title>Vallitalea sediminicola and Vallitalea maricola sp. nov., anaerobic bacteria isolated from marine sediment.</title>
        <authorList>
            <person name="Hirano S."/>
            <person name="Maeda A."/>
            <person name="Terahara T."/>
            <person name="Mori K."/>
            <person name="Hamada M."/>
            <person name="Matsumoto R."/>
            <person name="Kobayashi T."/>
        </authorList>
    </citation>
    <scope>NUCLEOTIDE SEQUENCE</scope>
    <source>
        <strain evidence="1">AN17-2</strain>
    </source>
</reference>
<sequence>MEYGTMVKVATITLWNFFALIVNVAAFVIIYMKANKNTSLKAFFVVQSSMMIWLIGKIFKTVSPNAELRWFFIVFYYFGICLLEVSFLDFSYIYYKGKAMNRYPRIALYSIGLFGFLIVVTNPHHYLFYSRYSFWGDDFGKLFYVHVVINYLLILIGMVFCSIKFKKQLSDKTRLERNLIAIAIIVPLVLNFIYITRTLEALFDYLHIQVFDITPIVYTWSILVFVYATFKYEFFDLTPIMKHEVAKKLDNPILIVDSDFNVLYTNTEFEHLFEDAEGLVNKLYIKTDTIHEKILKHNNMYYTYFVNNQKSMDGEKYIICFTDVTAYHIANCALDKENRELAVSNQKLENQIEMLKQTSHVGARNYIARELHDILGHSLVVTIKLLEVSKMFYLTKKDRAYESLEKAALSIKNGFNEMKNITSKDNTMIYNTVALEKEIRSMLKVVDVSGVKVNFFMRGKSKVIDEKIYDTLKKIITELVTNTLKHSKATNLLLMVTAYDEQIAVQTMDNGVGAENLVKGNGLNGIDGRLALVSGKARYTSEGNEGFAANIVVPL</sequence>
<evidence type="ECO:0000313" key="1">
    <source>
        <dbReference type="EMBL" id="GMQ63654.1"/>
    </source>
</evidence>
<dbReference type="Proteomes" id="UP001374599">
    <property type="component" value="Unassembled WGS sequence"/>
</dbReference>
<evidence type="ECO:0000313" key="2">
    <source>
        <dbReference type="Proteomes" id="UP001374599"/>
    </source>
</evidence>
<gene>
    <name evidence="1" type="ORF">AN2V17_28880</name>
</gene>
<organism evidence="1 2">
    <name type="scientific">Vallitalea maricola</name>
    <dbReference type="NCBI Taxonomy" id="3074433"/>
    <lineage>
        <taxon>Bacteria</taxon>
        <taxon>Bacillati</taxon>
        <taxon>Bacillota</taxon>
        <taxon>Clostridia</taxon>
        <taxon>Lachnospirales</taxon>
        <taxon>Vallitaleaceae</taxon>
        <taxon>Vallitalea</taxon>
    </lineage>
</organism>
<accession>A0ACB5UM93</accession>
<name>A0ACB5UM93_9FIRM</name>